<accession>A0A6A3L321</accession>
<evidence type="ECO:0000313" key="3">
    <source>
        <dbReference type="EMBL" id="KAE9013971.1"/>
    </source>
</evidence>
<dbReference type="PROSITE" id="PS50112">
    <property type="entry name" value="PAS"/>
    <property type="match status" value="1"/>
</dbReference>
<dbReference type="Proteomes" id="UP000435112">
    <property type="component" value="Unassembled WGS sequence"/>
</dbReference>
<sequence>MMQASAIIDLDKEGEITVWSTTTASMTGYASVDMVSELLLPVVDGGLTKIAGSRVEIVLCLTPRFETIGSVMGVVAIGQDVTERNTKEMEYRKLIQTTNAPIFGVDTEGNFRHQSSTD</sequence>
<dbReference type="EMBL" id="QXFU01000993">
    <property type="protein sequence ID" value="KAE9013971.1"/>
    <property type="molecule type" value="Genomic_DNA"/>
</dbReference>
<feature type="domain" description="PAC" evidence="2">
    <location>
        <begin position="41"/>
        <end position="93"/>
    </location>
</feature>
<evidence type="ECO:0008006" key="5">
    <source>
        <dbReference type="Google" id="ProtNLM"/>
    </source>
</evidence>
<dbReference type="SUPFAM" id="SSF55785">
    <property type="entry name" value="PYP-like sensor domain (PAS domain)"/>
    <property type="match status" value="1"/>
</dbReference>
<dbReference type="OrthoDB" id="10266508at2759"/>
<reference evidence="3 4" key="1">
    <citation type="submission" date="2018-09" db="EMBL/GenBank/DDBJ databases">
        <title>Genomic investigation of the strawberry pathogen Phytophthora fragariae indicates pathogenicity is determined by transcriptional variation in three key races.</title>
        <authorList>
            <person name="Adams T.M."/>
            <person name="Armitage A.D."/>
            <person name="Sobczyk M.K."/>
            <person name="Bates H.J."/>
            <person name="Dunwell J.M."/>
            <person name="Nellist C.F."/>
            <person name="Harrison R.J."/>
        </authorList>
    </citation>
    <scope>NUCLEOTIDE SEQUENCE [LARGE SCALE GENOMIC DNA]</scope>
    <source>
        <strain evidence="3 4">SCRP324</strain>
    </source>
</reference>
<gene>
    <name evidence="3" type="ORF">PR002_g14359</name>
</gene>
<protein>
    <recommendedName>
        <fullName evidence="5">PAS domain-containing protein</fullName>
    </recommendedName>
</protein>
<evidence type="ECO:0000259" key="1">
    <source>
        <dbReference type="PROSITE" id="PS50112"/>
    </source>
</evidence>
<dbReference type="InterPro" id="IPR000700">
    <property type="entry name" value="PAS-assoc_C"/>
</dbReference>
<dbReference type="AlphaFoldDB" id="A0A6A3L321"/>
<evidence type="ECO:0000259" key="2">
    <source>
        <dbReference type="PROSITE" id="PS50113"/>
    </source>
</evidence>
<evidence type="ECO:0000313" key="4">
    <source>
        <dbReference type="Proteomes" id="UP000435112"/>
    </source>
</evidence>
<dbReference type="InterPro" id="IPR000014">
    <property type="entry name" value="PAS"/>
</dbReference>
<dbReference type="PROSITE" id="PS50113">
    <property type="entry name" value="PAC"/>
    <property type="match status" value="1"/>
</dbReference>
<name>A0A6A3L321_9STRA</name>
<comment type="caution">
    <text evidence="3">The sequence shown here is derived from an EMBL/GenBank/DDBJ whole genome shotgun (WGS) entry which is preliminary data.</text>
</comment>
<organism evidence="3 4">
    <name type="scientific">Phytophthora rubi</name>
    <dbReference type="NCBI Taxonomy" id="129364"/>
    <lineage>
        <taxon>Eukaryota</taxon>
        <taxon>Sar</taxon>
        <taxon>Stramenopiles</taxon>
        <taxon>Oomycota</taxon>
        <taxon>Peronosporomycetes</taxon>
        <taxon>Peronosporales</taxon>
        <taxon>Peronosporaceae</taxon>
        <taxon>Phytophthora</taxon>
    </lineage>
</organism>
<proteinExistence type="predicted"/>
<dbReference type="InterPro" id="IPR035965">
    <property type="entry name" value="PAS-like_dom_sf"/>
</dbReference>
<feature type="domain" description="PAS" evidence="1">
    <location>
        <begin position="1"/>
        <end position="40"/>
    </location>
</feature>